<keyword evidence="3" id="KW-1185">Reference proteome</keyword>
<organism evidence="2 3">
    <name type="scientific">Conoideocrella luteorostrata</name>
    <dbReference type="NCBI Taxonomy" id="1105319"/>
    <lineage>
        <taxon>Eukaryota</taxon>
        <taxon>Fungi</taxon>
        <taxon>Dikarya</taxon>
        <taxon>Ascomycota</taxon>
        <taxon>Pezizomycotina</taxon>
        <taxon>Sordariomycetes</taxon>
        <taxon>Hypocreomycetidae</taxon>
        <taxon>Hypocreales</taxon>
        <taxon>Clavicipitaceae</taxon>
        <taxon>Conoideocrella</taxon>
    </lineage>
</organism>
<name>A0AAJ0CTX1_9HYPO</name>
<proteinExistence type="predicted"/>
<evidence type="ECO:0000313" key="2">
    <source>
        <dbReference type="EMBL" id="KAK2606450.1"/>
    </source>
</evidence>
<dbReference type="InterPro" id="IPR010730">
    <property type="entry name" value="HET"/>
</dbReference>
<comment type="caution">
    <text evidence="2">The sequence shown here is derived from an EMBL/GenBank/DDBJ whole genome shotgun (WGS) entry which is preliminary data.</text>
</comment>
<reference evidence="2" key="1">
    <citation type="submission" date="2023-06" db="EMBL/GenBank/DDBJ databases">
        <title>Conoideocrella luteorostrata (Hypocreales: Clavicipitaceae), a potential biocontrol fungus for elongate hemlock scale in United States Christmas tree production areas.</title>
        <authorList>
            <person name="Barrett H."/>
            <person name="Lovett B."/>
            <person name="Macias A.M."/>
            <person name="Stajich J.E."/>
            <person name="Kasson M.T."/>
        </authorList>
    </citation>
    <scope>NUCLEOTIDE SEQUENCE</scope>
    <source>
        <strain evidence="2">ARSEF 14590</strain>
    </source>
</reference>
<gene>
    <name evidence="2" type="ORF">QQS21_003143</name>
</gene>
<sequence length="492" mass="56310">MEAIVSRRPLRRDVTSDRVFAAAKALINDCMHFDDSHSHCRYSREKVLPSRVLDVGQPGDSQPHIKLRINDTEVYEPYVALSYCWGQRPNPLLPGQSISLEKGKLQDLIKEIRLEELSKSIQDAVRVCRELGFRYLWVDVLCIIQDCTIDKEKEISQMAAIYKNATVTIVAATSSNAADGFLTDAIRPYLPDRKFSIPMSNEQAGEVYLSTGCYEPKHTIDERGWALQEFMLSPRMLIFSEYELLWQCQQVQLQSVTGLGLDYLQYLDSLPWMAFGDDEAASYGSVEADKLYLWTSVVEQYTRRKLTDPEDRLPAITGVISELEVVWGDMNIYGLWKKWFIGLLVWYKPRSQRAEKRFLRRAPSWSWASLDGEISHEGPLTSEDARVRLITQSAAELIGRKLRDEKICDSKLETIEELPDLENACPDARSKEAEYVLLGTVKESEKNSETGVGLLVEDVGHRVYRRLGLARFSDMSIWKDIEPKVIRLEPKL</sequence>
<dbReference type="AlphaFoldDB" id="A0AAJ0CTX1"/>
<dbReference type="EMBL" id="JASWJB010000040">
    <property type="protein sequence ID" value="KAK2606450.1"/>
    <property type="molecule type" value="Genomic_DNA"/>
</dbReference>
<evidence type="ECO:0000313" key="3">
    <source>
        <dbReference type="Proteomes" id="UP001251528"/>
    </source>
</evidence>
<feature type="domain" description="Heterokaryon incompatibility" evidence="1">
    <location>
        <begin position="78"/>
        <end position="229"/>
    </location>
</feature>
<accession>A0AAJ0CTX1</accession>
<protein>
    <recommendedName>
        <fullName evidence="1">Heterokaryon incompatibility domain-containing protein</fullName>
    </recommendedName>
</protein>
<dbReference type="Pfam" id="PF06985">
    <property type="entry name" value="HET"/>
    <property type="match status" value="1"/>
</dbReference>
<evidence type="ECO:0000259" key="1">
    <source>
        <dbReference type="Pfam" id="PF06985"/>
    </source>
</evidence>
<dbReference type="Proteomes" id="UP001251528">
    <property type="component" value="Unassembled WGS sequence"/>
</dbReference>
<dbReference type="PANTHER" id="PTHR33112:SF16">
    <property type="entry name" value="HETEROKARYON INCOMPATIBILITY DOMAIN-CONTAINING PROTEIN"/>
    <property type="match status" value="1"/>
</dbReference>
<dbReference type="PANTHER" id="PTHR33112">
    <property type="entry name" value="DOMAIN PROTEIN, PUTATIVE-RELATED"/>
    <property type="match status" value="1"/>
</dbReference>